<keyword evidence="8" id="KW-0282">Flagellum</keyword>
<keyword evidence="9" id="KW-1185">Reference proteome</keyword>
<keyword evidence="4 7" id="KW-0812">Transmembrane</keyword>
<dbReference type="Gene3D" id="3.40.50.12790">
    <property type="entry name" value="FHIPEP family, domain 4"/>
    <property type="match status" value="1"/>
</dbReference>
<accession>A0A388TE89</accession>
<evidence type="ECO:0000256" key="2">
    <source>
        <dbReference type="ARBA" id="ARBA00008835"/>
    </source>
</evidence>
<keyword evidence="6 7" id="KW-0472">Membrane</keyword>
<evidence type="ECO:0000256" key="1">
    <source>
        <dbReference type="ARBA" id="ARBA00004651"/>
    </source>
</evidence>
<organism evidence="8 9">
    <name type="scientific">Candidatus Termititenax persephonae</name>
    <dbReference type="NCBI Taxonomy" id="2218525"/>
    <lineage>
        <taxon>Bacteria</taxon>
        <taxon>Bacillati</taxon>
        <taxon>Candidatus Margulisiibacteriota</taxon>
        <taxon>Candidatus Termititenacia</taxon>
        <taxon>Candidatus Termititenacales</taxon>
        <taxon>Candidatus Termititenacaceae</taxon>
        <taxon>Candidatus Termititenax</taxon>
    </lineage>
</organism>
<dbReference type="PANTHER" id="PTHR30161">
    <property type="entry name" value="FLAGELLAR EXPORT PROTEIN, MEMBRANE FLHA SUBUNIT-RELATED"/>
    <property type="match status" value="1"/>
</dbReference>
<keyword evidence="7" id="KW-1005">Bacterial flagellum biogenesis</keyword>
<sequence length="707" mass="76726">MVATTTTDQPKTNGLRDLFRGGDLGVLAALVLIIAMMIIPLPTWLLDILMVFSISIGIVMLLISMFLQKALDLLSFPSIVLVVTLFRLALNISSTRLILSQGKAFDGQVIMAFADFVTGGNFVVGGVIFVIITLVNFIVITKGAERVAEVAARFTLDAMPGKQMSIDADLNAGLIDGDMAKKRREDLSKESSFFGAMDGANKFVRGDAIAGIVILIVEMLGGLAIGMMQQGMEMSEAGNLFFKLTIGDGLVSQVPALLMSIATGLVVTKSASADSLGADLIGQLGNQPRAFAFAALVLGLFGIVPGLPTAPFLVLAGLLGAVAFAIMRSKAKAEMAELGRALGTSGEDAAKEAMKKPESLLSTLALDPIALKTGRNLVPLIDPSQDGPLLERITLIRYHIGQELGFVIPGVRVMDDLSLPPNEYVVEIRGTKISNGVALVNYHYVPQSVQELSAKNITAEETVDPVTKLPGAWVVDDFLPQLQEAGITVMSPVDYIANHFTEVVKQHADEIMTRQNVQSLLELVKNTNAAIVRELVPDMLSLGQVHKVLQLLVKERISIRDLSTILERLADYAHVSRDTSLLAEYVRQALARQICSQYADKDDTLTVLTIDPRLEETMIGSLHHSEYGSFLAIDPSVGEKILGQLQEYMPYFKKINSPVVVLCSPRLRPHFKRFTERNYPNIVVLSYNEIVPQIKVQSIGILAVDEY</sequence>
<dbReference type="Gene3D" id="1.10.8.540">
    <property type="entry name" value="FHIPEP family, domain 3"/>
    <property type="match status" value="1"/>
</dbReference>
<evidence type="ECO:0000313" key="8">
    <source>
        <dbReference type="EMBL" id="GBR75345.1"/>
    </source>
</evidence>
<dbReference type="EMBL" id="BGZO01000001">
    <property type="protein sequence ID" value="GBR75345.1"/>
    <property type="molecule type" value="Genomic_DNA"/>
</dbReference>
<keyword evidence="7" id="KW-0653">Protein transport</keyword>
<dbReference type="PRINTS" id="PR00949">
    <property type="entry name" value="TYPE3IMAPROT"/>
</dbReference>
<evidence type="ECO:0000313" key="9">
    <source>
        <dbReference type="Proteomes" id="UP000275925"/>
    </source>
</evidence>
<feature type="transmembrane region" description="Helical" evidence="7">
    <location>
        <begin position="119"/>
        <end position="139"/>
    </location>
</feature>
<feature type="transmembrane region" description="Helical" evidence="7">
    <location>
        <begin position="48"/>
        <end position="67"/>
    </location>
</feature>
<evidence type="ECO:0000256" key="4">
    <source>
        <dbReference type="ARBA" id="ARBA00022692"/>
    </source>
</evidence>
<keyword evidence="8" id="KW-0969">Cilium</keyword>
<dbReference type="PANTHER" id="PTHR30161:SF1">
    <property type="entry name" value="FLAGELLAR BIOSYNTHESIS PROTEIN FLHA-RELATED"/>
    <property type="match status" value="1"/>
</dbReference>
<dbReference type="GO" id="GO:0005886">
    <property type="term" value="C:plasma membrane"/>
    <property type="evidence" value="ECO:0007669"/>
    <property type="project" value="UniProtKB-SubCell"/>
</dbReference>
<keyword evidence="5 7" id="KW-1133">Transmembrane helix</keyword>
<comment type="caution">
    <text evidence="8">The sequence shown here is derived from an EMBL/GenBank/DDBJ whole genome shotgun (WGS) entry which is preliminary data.</text>
</comment>
<dbReference type="InterPro" id="IPR006301">
    <property type="entry name" value="FlhA"/>
</dbReference>
<dbReference type="GO" id="GO:0009306">
    <property type="term" value="P:protein secretion"/>
    <property type="evidence" value="ECO:0007669"/>
    <property type="project" value="InterPro"/>
</dbReference>
<keyword evidence="7" id="KW-0813">Transport</keyword>
<gene>
    <name evidence="7 8" type="primary">flhA</name>
    <name evidence="8" type="ORF">NO2_0029</name>
</gene>
<keyword evidence="7" id="KW-1006">Bacterial flagellum protein export</keyword>
<dbReference type="PROSITE" id="PS00994">
    <property type="entry name" value="FHIPEP"/>
    <property type="match status" value="1"/>
</dbReference>
<dbReference type="PIRSF" id="PIRSF005419">
    <property type="entry name" value="FlhA"/>
    <property type="match status" value="1"/>
</dbReference>
<comment type="subcellular location">
    <subcellularLocation>
        <location evidence="1 7">Cell membrane</location>
        <topology evidence="1 7">Multi-pass membrane protein</topology>
    </subcellularLocation>
</comment>
<feature type="transmembrane region" description="Helical" evidence="7">
    <location>
        <begin position="208"/>
        <end position="229"/>
    </location>
</feature>
<dbReference type="Proteomes" id="UP000275925">
    <property type="component" value="Unassembled WGS sequence"/>
</dbReference>
<protein>
    <recommendedName>
        <fullName evidence="7">Flagellar biosynthesis protein FlhA</fullName>
    </recommendedName>
</protein>
<evidence type="ECO:0000256" key="3">
    <source>
        <dbReference type="ARBA" id="ARBA00022475"/>
    </source>
</evidence>
<dbReference type="NCBIfam" id="TIGR01398">
    <property type="entry name" value="FlhA"/>
    <property type="match status" value="1"/>
</dbReference>
<dbReference type="Gene3D" id="3.40.30.60">
    <property type="entry name" value="FHIPEP family, domain 1"/>
    <property type="match status" value="1"/>
</dbReference>
<comment type="similarity">
    <text evidence="2 7">Belongs to the FHIPEP (flagella/HR/invasion proteins export pore) family.</text>
</comment>
<dbReference type="Pfam" id="PF00771">
    <property type="entry name" value="FHIPEP"/>
    <property type="match status" value="1"/>
</dbReference>
<evidence type="ECO:0000256" key="6">
    <source>
        <dbReference type="ARBA" id="ARBA00023136"/>
    </source>
</evidence>
<proteinExistence type="inferred from homology"/>
<comment type="caution">
    <text evidence="7">Lacks conserved residue(s) required for the propagation of feature annotation.</text>
</comment>
<feature type="transmembrane region" description="Helical" evidence="7">
    <location>
        <begin position="249"/>
        <end position="267"/>
    </location>
</feature>
<comment type="function">
    <text evidence="7">Required for formation of the rod structure of the flagellar apparatus. Together with FliI and FliH, may constitute the export apparatus of flagellin.</text>
</comment>
<dbReference type="InterPro" id="IPR042193">
    <property type="entry name" value="FHIPEP_3"/>
</dbReference>
<reference evidence="8 9" key="1">
    <citation type="journal article" date="2019" name="ISME J.">
        <title>Genome analyses of uncultured TG2/ZB3 bacteria in 'Margulisbacteria' specifically attached to ectosymbiotic spirochetes of protists in the termite gut.</title>
        <authorList>
            <person name="Utami Y.D."/>
            <person name="Kuwahara H."/>
            <person name="Igai K."/>
            <person name="Murakami T."/>
            <person name="Sugaya K."/>
            <person name="Morikawa T."/>
            <person name="Nagura Y."/>
            <person name="Yuki M."/>
            <person name="Deevong P."/>
            <person name="Inoue T."/>
            <person name="Kihara K."/>
            <person name="Lo N."/>
            <person name="Yamada A."/>
            <person name="Ohkuma M."/>
            <person name="Hongoh Y."/>
        </authorList>
    </citation>
    <scope>NUCLEOTIDE SEQUENCE [LARGE SCALE GENOMIC DNA]</scope>
    <source>
        <strain evidence="8">NkOx7-02</strain>
    </source>
</reference>
<dbReference type="AlphaFoldDB" id="A0A388TE89"/>
<evidence type="ECO:0000256" key="5">
    <source>
        <dbReference type="ARBA" id="ARBA00022989"/>
    </source>
</evidence>
<dbReference type="InterPro" id="IPR042196">
    <property type="entry name" value="FHIPEP_4"/>
</dbReference>
<keyword evidence="8" id="KW-0966">Cell projection</keyword>
<keyword evidence="3 7" id="KW-1003">Cell membrane</keyword>
<feature type="transmembrane region" description="Helical" evidence="7">
    <location>
        <begin position="79"/>
        <end position="99"/>
    </location>
</feature>
<dbReference type="GO" id="GO:0044780">
    <property type="term" value="P:bacterial-type flagellum assembly"/>
    <property type="evidence" value="ECO:0007669"/>
    <property type="project" value="InterPro"/>
</dbReference>
<dbReference type="InterPro" id="IPR042194">
    <property type="entry name" value="FHIPEP_1"/>
</dbReference>
<evidence type="ECO:0000256" key="7">
    <source>
        <dbReference type="RuleBase" id="RU364093"/>
    </source>
</evidence>
<feature type="transmembrane region" description="Helical" evidence="7">
    <location>
        <begin position="24"/>
        <end position="42"/>
    </location>
</feature>
<name>A0A388TE89_9BACT</name>
<dbReference type="InterPro" id="IPR025505">
    <property type="entry name" value="FHIPEP_CS"/>
</dbReference>
<dbReference type="InterPro" id="IPR001712">
    <property type="entry name" value="T3SS_FHIPEP"/>
</dbReference>